<reference evidence="3 4" key="1">
    <citation type="submission" date="2024-01" db="EMBL/GenBank/DDBJ databases">
        <title>Description of Olsenella sp. nov., isolated from pig feces.</title>
        <authorList>
            <person name="Chang Y.-H."/>
        </authorList>
    </citation>
    <scope>NUCLEOTIDE SEQUENCE [LARGE SCALE GENOMIC DNA]</scope>
    <source>
        <strain evidence="3 4">YH-ols2223</strain>
    </source>
</reference>
<keyword evidence="2" id="KW-0678">Repressor</keyword>
<comment type="similarity">
    <text evidence="1 2">Belongs to the Iojap/RsfS family.</text>
</comment>
<dbReference type="Proteomes" id="UP001332931">
    <property type="component" value="Unassembled WGS sequence"/>
</dbReference>
<keyword evidence="2" id="KW-0810">Translation regulation</keyword>
<dbReference type="Gene3D" id="3.30.460.10">
    <property type="entry name" value="Beta Polymerase, domain 2"/>
    <property type="match status" value="1"/>
</dbReference>
<dbReference type="EMBL" id="JAZGJQ010000003">
    <property type="protein sequence ID" value="MEE6147249.1"/>
    <property type="molecule type" value="Genomic_DNA"/>
</dbReference>
<dbReference type="InterPro" id="IPR004394">
    <property type="entry name" value="Iojap/RsfS/C7orf30"/>
</dbReference>
<evidence type="ECO:0000313" key="3">
    <source>
        <dbReference type="EMBL" id="MEE6147249.1"/>
    </source>
</evidence>
<name>A0ABU7R9G5_9ACTN</name>
<sequence>MSITPLELAKVAAIAADEKKAQDIVLLDLTELSDVCDYFLIASAGNAHLMDAVVDGIEERVWKNAQVKPLAREGQNGTRWVLLDYGSLVVHVFDPEVREYYRLERLWGEAPRVPLDLEGALGLEEVAPTAAVAEGAAEKDGPAGEE</sequence>
<comment type="function">
    <text evidence="2">Functions as a ribosomal silencing factor. Interacts with ribosomal protein uL14 (rplN), blocking formation of intersubunit bridge B8. Prevents association of the 30S and 50S ribosomal subunits and the formation of functional ribosomes, thus repressing translation.</text>
</comment>
<proteinExistence type="inferred from homology"/>
<dbReference type="NCBIfam" id="TIGR00090">
    <property type="entry name" value="rsfS_iojap_ybeB"/>
    <property type="match status" value="1"/>
</dbReference>
<keyword evidence="4" id="KW-1185">Reference proteome</keyword>
<dbReference type="HAMAP" id="MF_01477">
    <property type="entry name" value="Iojap_RsfS"/>
    <property type="match status" value="1"/>
</dbReference>
<evidence type="ECO:0000256" key="2">
    <source>
        <dbReference type="HAMAP-Rule" id="MF_01477"/>
    </source>
</evidence>
<comment type="subunit">
    <text evidence="2">Interacts with ribosomal protein uL14 (rplN).</text>
</comment>
<accession>A0ABU7R9G5</accession>
<dbReference type="SUPFAM" id="SSF81301">
    <property type="entry name" value="Nucleotidyltransferase"/>
    <property type="match status" value="1"/>
</dbReference>
<organism evidence="3 4">
    <name type="scientific">Olsenella absiana</name>
    <dbReference type="NCBI Taxonomy" id="3115222"/>
    <lineage>
        <taxon>Bacteria</taxon>
        <taxon>Bacillati</taxon>
        <taxon>Actinomycetota</taxon>
        <taxon>Coriobacteriia</taxon>
        <taxon>Coriobacteriales</taxon>
        <taxon>Atopobiaceae</taxon>
        <taxon>Olsenella</taxon>
    </lineage>
</organism>
<comment type="caution">
    <text evidence="3">The sequence shown here is derived from an EMBL/GenBank/DDBJ whole genome shotgun (WGS) entry which is preliminary data.</text>
</comment>
<dbReference type="InterPro" id="IPR043519">
    <property type="entry name" value="NT_sf"/>
</dbReference>
<dbReference type="PANTHER" id="PTHR21043:SF0">
    <property type="entry name" value="MITOCHONDRIAL ASSEMBLY OF RIBOSOMAL LARGE SUBUNIT PROTEIN 1"/>
    <property type="match status" value="1"/>
</dbReference>
<evidence type="ECO:0000256" key="1">
    <source>
        <dbReference type="ARBA" id="ARBA00010574"/>
    </source>
</evidence>
<keyword evidence="2" id="KW-0963">Cytoplasm</keyword>
<dbReference type="Pfam" id="PF02410">
    <property type="entry name" value="RsfS"/>
    <property type="match status" value="1"/>
</dbReference>
<evidence type="ECO:0000313" key="4">
    <source>
        <dbReference type="Proteomes" id="UP001332931"/>
    </source>
</evidence>
<gene>
    <name evidence="2 3" type="primary">rsfS</name>
    <name evidence="3" type="ORF">VXJ25_04475</name>
</gene>
<dbReference type="PANTHER" id="PTHR21043">
    <property type="entry name" value="IOJAP SUPERFAMILY ORTHOLOG"/>
    <property type="match status" value="1"/>
</dbReference>
<protein>
    <recommendedName>
        <fullName evidence="2">Ribosomal silencing factor RsfS</fullName>
    </recommendedName>
</protein>
<comment type="subcellular location">
    <subcellularLocation>
        <location evidence="2">Cytoplasm</location>
    </subcellularLocation>
</comment>